<name>A0AAU7UI03_9MICO</name>
<dbReference type="AlphaFoldDB" id="A0AAU7UI03"/>
<evidence type="ECO:0000313" key="1">
    <source>
        <dbReference type="EMBL" id="XBV87922.1"/>
    </source>
</evidence>
<organism evidence="1">
    <name type="scientific">Brevibacterium koreense</name>
    <dbReference type="NCBI Taxonomy" id="3140787"/>
    <lineage>
        <taxon>Bacteria</taxon>
        <taxon>Bacillati</taxon>
        <taxon>Actinomycetota</taxon>
        <taxon>Actinomycetes</taxon>
        <taxon>Micrococcales</taxon>
        <taxon>Brevibacteriaceae</taxon>
        <taxon>Brevibacterium</taxon>
    </lineage>
</organism>
<reference evidence="1" key="1">
    <citation type="submission" date="2024-06" db="EMBL/GenBank/DDBJ databases">
        <title>Brevibacterium koreense sp. nov., isolated from jogae-jeotgal, a Korean fermented seafood.</title>
        <authorList>
            <person name="Whon T.W."/>
            <person name="Nam S."/>
            <person name="Kim Y."/>
        </authorList>
    </citation>
    <scope>NUCLEOTIDE SEQUENCE</scope>
    <source>
        <strain evidence="1">CBA3109</strain>
    </source>
</reference>
<proteinExistence type="predicted"/>
<dbReference type="RefSeq" id="WP_350269034.1">
    <property type="nucleotide sequence ID" value="NZ_CP158281.1"/>
</dbReference>
<evidence type="ECO:0008006" key="2">
    <source>
        <dbReference type="Google" id="ProtNLM"/>
    </source>
</evidence>
<sequence>MIALATGKSCGDIFAPYDANRKIVRVMFTESRLRGFERILTTEVHVSDLLQELTDRDPMPWGDIIDMVPIAAHREHSFSKLKGEKRIQGSIDLLLESSDGDEVAIEVKVAHQFPENQRIRYESSTDGALVMIGMAGDQMLVDSYPRWTFRALADVFAAWSESSNQVAALLARIAAETLRRWDGIIDSVFRPATGAAKLDSLQEKFLAILVSRRLEHDLSKCGWHSRATVSKGSSGLALVQGFAALNGDEDRCLIAEARWVEGLRQINFRLGIDFSLDETRDTRAEAWILAKEMTDAIRIEAFQRHLGHARPDLMKLVTFRGAGGRNTPNDDVWLPVVERGLKDSSNIDGVPGPKGVQGTRQNVNPGFVGDGTLRFEASGQIKSVAVDAVDLLDLIDEALKYLCSELPDGYSAGSLV</sequence>
<protein>
    <recommendedName>
        <fullName evidence="2">PD-(D/E)XK nuclease family protein</fullName>
    </recommendedName>
</protein>
<dbReference type="KEGG" id="bkr:AAFP32_10100"/>
<dbReference type="EMBL" id="CP158281">
    <property type="protein sequence ID" value="XBV87922.1"/>
    <property type="molecule type" value="Genomic_DNA"/>
</dbReference>
<accession>A0AAU7UI03</accession>
<gene>
    <name evidence="1" type="ORF">AAFP32_10100</name>
</gene>